<proteinExistence type="predicted"/>
<dbReference type="RefSeq" id="WP_227227861.1">
    <property type="nucleotide sequence ID" value="NZ_JAJCVJ010000001.1"/>
</dbReference>
<gene>
    <name evidence="2" type="ORF">ACFPJ5_07610</name>
</gene>
<protein>
    <recommendedName>
        <fullName evidence="4">SipW-cognate class signal peptide</fullName>
    </recommendedName>
</protein>
<evidence type="ECO:0000313" key="3">
    <source>
        <dbReference type="Proteomes" id="UP001596201"/>
    </source>
</evidence>
<dbReference type="Proteomes" id="UP001596201">
    <property type="component" value="Unassembled WGS sequence"/>
</dbReference>
<evidence type="ECO:0000256" key="1">
    <source>
        <dbReference type="SAM" id="MobiDB-lite"/>
    </source>
</evidence>
<feature type="region of interest" description="Disordered" evidence="1">
    <location>
        <begin position="44"/>
        <end position="70"/>
    </location>
</feature>
<keyword evidence="3" id="KW-1185">Reference proteome</keyword>
<evidence type="ECO:0000313" key="2">
    <source>
        <dbReference type="EMBL" id="MFC5366803.1"/>
    </source>
</evidence>
<feature type="region of interest" description="Disordered" evidence="1">
    <location>
        <begin position="302"/>
        <end position="327"/>
    </location>
</feature>
<feature type="compositionally biased region" description="Gly residues" evidence="1">
    <location>
        <begin position="53"/>
        <end position="68"/>
    </location>
</feature>
<name>A0ABD5RA29_9EURY</name>
<reference evidence="2 3" key="1">
    <citation type="journal article" date="2019" name="Int. J. Syst. Evol. Microbiol.">
        <title>The Global Catalogue of Microorganisms (GCM) 10K type strain sequencing project: providing services to taxonomists for standard genome sequencing and annotation.</title>
        <authorList>
            <consortium name="The Broad Institute Genomics Platform"/>
            <consortium name="The Broad Institute Genome Sequencing Center for Infectious Disease"/>
            <person name="Wu L."/>
            <person name="Ma J."/>
        </authorList>
    </citation>
    <scope>NUCLEOTIDE SEQUENCE [LARGE SCALE GENOMIC DNA]</scope>
    <source>
        <strain evidence="2 3">CGMCC 1.12237</strain>
    </source>
</reference>
<dbReference type="InterPro" id="IPR006311">
    <property type="entry name" value="TAT_signal"/>
</dbReference>
<dbReference type="AlphaFoldDB" id="A0ABD5RA29"/>
<comment type="caution">
    <text evidence="2">The sequence shown here is derived from an EMBL/GenBank/DDBJ whole genome shotgun (WGS) entry which is preliminary data.</text>
</comment>
<organism evidence="2 3">
    <name type="scientific">Salinirubrum litoreum</name>
    <dbReference type="NCBI Taxonomy" id="1126234"/>
    <lineage>
        <taxon>Archaea</taxon>
        <taxon>Methanobacteriati</taxon>
        <taxon>Methanobacteriota</taxon>
        <taxon>Stenosarchaea group</taxon>
        <taxon>Halobacteria</taxon>
        <taxon>Halobacteriales</taxon>
        <taxon>Haloferacaceae</taxon>
        <taxon>Salinirubrum</taxon>
    </lineage>
</organism>
<dbReference type="PROSITE" id="PS51318">
    <property type="entry name" value="TAT"/>
    <property type="match status" value="1"/>
</dbReference>
<evidence type="ECO:0008006" key="4">
    <source>
        <dbReference type="Google" id="ProtNLM"/>
    </source>
</evidence>
<dbReference type="EMBL" id="JBHSKX010000001">
    <property type="protein sequence ID" value="MFC5366803.1"/>
    <property type="molecule type" value="Genomic_DNA"/>
</dbReference>
<sequence length="327" mass="34067">MTHDSRLITRRKVLAGIGGVGLLTAGAGLGQGVLSGGAPPYTRFTYAQPDGTDGNGQNGNGGNGGNNGNGSLPRLKIAWYQTYNDRPLDSPVDEQTEDAFGDQAVYVADVTGPVVRVPDAMPGDAGSLGIGLLAENAPANVWFAVRAVPADGSDDPITGFTENQIREPEATAGDTTETLGELQNYLDFDLWYDTGVLGNGAGFTGACNGTRDVGEQTIAEGRLFETDDSGAFLHPDYQSLSEGIRLDDETLVGGNGCLAPNQPRCLGLDWQFAADAPNVAQTDAVQFEFVFALTECSPNTDDVNPFTGATVAEATGNGRGRGRGGDR</sequence>
<accession>A0ABD5RA29</accession>